<name>A0A0F9SAM3_9ZZZZ</name>
<accession>A0A0F9SAM3</accession>
<gene>
    <name evidence="2" type="ORF">LCGC14_0476480</name>
</gene>
<feature type="transmembrane region" description="Helical" evidence="1">
    <location>
        <begin position="12"/>
        <end position="30"/>
    </location>
</feature>
<reference evidence="2" key="1">
    <citation type="journal article" date="2015" name="Nature">
        <title>Complex archaea that bridge the gap between prokaryotes and eukaryotes.</title>
        <authorList>
            <person name="Spang A."/>
            <person name="Saw J.H."/>
            <person name="Jorgensen S.L."/>
            <person name="Zaremba-Niedzwiedzka K."/>
            <person name="Martijn J."/>
            <person name="Lind A.E."/>
            <person name="van Eijk R."/>
            <person name="Schleper C."/>
            <person name="Guy L."/>
            <person name="Ettema T.J."/>
        </authorList>
    </citation>
    <scope>NUCLEOTIDE SEQUENCE</scope>
</reference>
<proteinExistence type="predicted"/>
<dbReference type="AlphaFoldDB" id="A0A0F9SAM3"/>
<sequence length="169" mass="17534">MANNVFNSDGKAIIAVFVGVIIAAVLLTSISDSIFNQTNTFTLTNESVVVGAVNVSVATTGRDLVGVGLVTNSTNASQGQFTGLIISDGLISGSKTIFITANDTATDQVGETVNVSYTYNPDGYLTDSGTRSIATLIILFGALAALIFTIVVFIKNGSLGEIMRGTRSR</sequence>
<evidence type="ECO:0000256" key="1">
    <source>
        <dbReference type="SAM" id="Phobius"/>
    </source>
</evidence>
<organism evidence="2">
    <name type="scientific">marine sediment metagenome</name>
    <dbReference type="NCBI Taxonomy" id="412755"/>
    <lineage>
        <taxon>unclassified sequences</taxon>
        <taxon>metagenomes</taxon>
        <taxon>ecological metagenomes</taxon>
    </lineage>
</organism>
<keyword evidence="1" id="KW-0812">Transmembrane</keyword>
<dbReference type="EMBL" id="LAZR01000513">
    <property type="protein sequence ID" value="KKN65945.1"/>
    <property type="molecule type" value="Genomic_DNA"/>
</dbReference>
<evidence type="ECO:0000313" key="2">
    <source>
        <dbReference type="EMBL" id="KKN65945.1"/>
    </source>
</evidence>
<protein>
    <submittedName>
        <fullName evidence="2">Uncharacterized protein</fullName>
    </submittedName>
</protein>
<comment type="caution">
    <text evidence="2">The sequence shown here is derived from an EMBL/GenBank/DDBJ whole genome shotgun (WGS) entry which is preliminary data.</text>
</comment>
<feature type="transmembrane region" description="Helical" evidence="1">
    <location>
        <begin position="133"/>
        <end position="154"/>
    </location>
</feature>
<keyword evidence="1" id="KW-0472">Membrane</keyword>
<keyword evidence="1" id="KW-1133">Transmembrane helix</keyword>